<dbReference type="ExpressionAtlas" id="A5BDT6">
    <property type="expression patterns" value="baseline"/>
</dbReference>
<reference evidence="1" key="1">
    <citation type="journal article" date="2007" name="PLoS ONE">
        <title>The first genome sequence of an elite grapevine cultivar (Pinot noir Vitis vinifera L.): coping with a highly heterozygous genome.</title>
        <authorList>
            <person name="Velasco R."/>
            <person name="Zharkikh A."/>
            <person name="Troggio M."/>
            <person name="Cartwright D.A."/>
            <person name="Cestaro A."/>
            <person name="Pruss D."/>
            <person name="Pindo M."/>
            <person name="FitzGerald L.M."/>
            <person name="Vezzulli S."/>
            <person name="Reid J."/>
            <person name="Malacarne G."/>
            <person name="Iliev D."/>
            <person name="Coppola G."/>
            <person name="Wardell B."/>
            <person name="Micheletti D."/>
            <person name="Macalma T."/>
            <person name="Facci M."/>
            <person name="Mitchell J.T."/>
            <person name="Perazzolli M."/>
            <person name="Eldredge G."/>
            <person name="Gatto P."/>
            <person name="Oyzerski R."/>
            <person name="Moretto M."/>
            <person name="Gutin N."/>
            <person name="Stefanini M."/>
            <person name="Chen Y."/>
            <person name="Segala C."/>
            <person name="Davenport C."/>
            <person name="Dematte L."/>
            <person name="Mraz A."/>
            <person name="Battilana J."/>
            <person name="Stormo K."/>
            <person name="Costa F."/>
            <person name="Tao Q."/>
            <person name="Si-Ammour A."/>
            <person name="Harkins T."/>
            <person name="Lackey A."/>
            <person name="Perbost C."/>
            <person name="Taillon B."/>
            <person name="Stella A."/>
            <person name="Solovyev V."/>
            <person name="Fawcett J.A."/>
            <person name="Sterck L."/>
            <person name="Vandepoele K."/>
            <person name="Grando S.M."/>
            <person name="Toppo S."/>
            <person name="Moser C."/>
            <person name="Lanchbury J."/>
            <person name="Bogden R."/>
            <person name="Skolnick M."/>
            <person name="Sgaramella V."/>
            <person name="Bhatnagar S.K."/>
            <person name="Fontana P."/>
            <person name="Gutin A."/>
            <person name="Van de Peer Y."/>
            <person name="Salamini F."/>
            <person name="Viola R."/>
        </authorList>
    </citation>
    <scope>NUCLEOTIDE SEQUENCE</scope>
</reference>
<name>A5BDT6_VITVI</name>
<gene>
    <name evidence="1" type="ORF">VITISV_011559</name>
</gene>
<proteinExistence type="predicted"/>
<accession>A5BDT6</accession>
<protein>
    <submittedName>
        <fullName evidence="1">Uncharacterized protein</fullName>
    </submittedName>
</protein>
<dbReference type="EMBL" id="AM455823">
    <property type="protein sequence ID" value="CAN67805.1"/>
    <property type="molecule type" value="Genomic_DNA"/>
</dbReference>
<organism evidence="1">
    <name type="scientific">Vitis vinifera</name>
    <name type="common">Grape</name>
    <dbReference type="NCBI Taxonomy" id="29760"/>
    <lineage>
        <taxon>Eukaryota</taxon>
        <taxon>Viridiplantae</taxon>
        <taxon>Streptophyta</taxon>
        <taxon>Embryophyta</taxon>
        <taxon>Tracheophyta</taxon>
        <taxon>Spermatophyta</taxon>
        <taxon>Magnoliopsida</taxon>
        <taxon>eudicotyledons</taxon>
        <taxon>Gunneridae</taxon>
        <taxon>Pentapetalae</taxon>
        <taxon>rosids</taxon>
        <taxon>Vitales</taxon>
        <taxon>Vitaceae</taxon>
        <taxon>Viteae</taxon>
        <taxon>Vitis</taxon>
    </lineage>
</organism>
<evidence type="ECO:0000313" key="1">
    <source>
        <dbReference type="EMBL" id="CAN67805.1"/>
    </source>
</evidence>
<dbReference type="AlphaFoldDB" id="A5BDT6"/>
<sequence>MRKIWPSQDNCIHLKDKFASCEFGTPTCEIKAYLAKWKWNTAAQSQRSPTCESDFATCELGAQRAKMDSKLRNQLARFSQVTMQRAKSTCELGYLCTDSFRSFLQIFLYKFPFFSFFLSSQSNSEDFSLEDERLGSSSLGVKKAGEFLFIDLIFYEIDRPLTVQEYVELGMSGSTFLSFALKKVLMLLTRTVDRICHLILDTFVAF</sequence>